<keyword evidence="5 8" id="KW-0460">Magnesium</keyword>
<reference evidence="12" key="1">
    <citation type="submission" date="2016-02" db="EMBL/GenBank/DDBJ databases">
        <title>Halorhodospira halochloris DSM-1059 complete genome, version 2.</title>
        <authorList>
            <person name="Tsukatani Y."/>
        </authorList>
    </citation>
    <scope>NUCLEOTIDE SEQUENCE</scope>
    <source>
        <strain evidence="12">DSM 1059</strain>
    </source>
</reference>
<dbReference type="InterPro" id="IPR043519">
    <property type="entry name" value="NT_sf"/>
</dbReference>
<dbReference type="GO" id="GO:0008773">
    <property type="term" value="F:[protein-PII] uridylyltransferase activity"/>
    <property type="evidence" value="ECO:0007669"/>
    <property type="project" value="UniProtKB-UniRule"/>
</dbReference>
<feature type="domain" description="ACT" evidence="10">
    <location>
        <begin position="720"/>
        <end position="802"/>
    </location>
</feature>
<dbReference type="AlphaFoldDB" id="A0A110B5F3"/>
<evidence type="ECO:0000256" key="5">
    <source>
        <dbReference type="ARBA" id="ARBA00022842"/>
    </source>
</evidence>
<dbReference type="PROSITE" id="PS51831">
    <property type="entry name" value="HD"/>
    <property type="match status" value="1"/>
</dbReference>
<dbReference type="CDD" id="cd04899">
    <property type="entry name" value="ACT_ACR-UUR-like_2"/>
    <property type="match status" value="1"/>
</dbReference>
<feature type="domain" description="ACT" evidence="10">
    <location>
        <begin position="829"/>
        <end position="905"/>
    </location>
</feature>
<dbReference type="GO" id="GO:0008081">
    <property type="term" value="F:phosphoric diester hydrolase activity"/>
    <property type="evidence" value="ECO:0007669"/>
    <property type="project" value="UniProtKB-UniRule"/>
</dbReference>
<dbReference type="PANTHER" id="PTHR47320:SF1">
    <property type="entry name" value="BIFUNCTIONAL URIDYLYLTRANSFERASE_URIDYLYL-REMOVING ENZYME"/>
    <property type="match status" value="1"/>
</dbReference>
<evidence type="ECO:0000256" key="8">
    <source>
        <dbReference type="HAMAP-Rule" id="MF_00277"/>
    </source>
</evidence>
<dbReference type="InterPro" id="IPR045865">
    <property type="entry name" value="ACT-like_dom_sf"/>
</dbReference>
<evidence type="ECO:0000313" key="13">
    <source>
        <dbReference type="Proteomes" id="UP000218890"/>
    </source>
</evidence>
<comment type="domain">
    <text evidence="8">Has four distinct domains: an N-terminal nucleotidyltransferase (NT) domain responsible for UTase activity, a central HD domain that encodes UR activity, and two C-terminal ACT domains that seem to have a role in glutamine sensing.</text>
</comment>
<dbReference type="PIRSF" id="PIRSF006288">
    <property type="entry name" value="PII_uridyltransf"/>
    <property type="match status" value="1"/>
</dbReference>
<keyword evidence="13" id="KW-1185">Reference proteome</keyword>
<dbReference type="Pfam" id="PF01966">
    <property type="entry name" value="HD"/>
    <property type="match status" value="1"/>
</dbReference>
<dbReference type="InterPro" id="IPR002912">
    <property type="entry name" value="ACT_dom"/>
</dbReference>
<keyword evidence="4 8" id="KW-0378">Hydrolase</keyword>
<dbReference type="SUPFAM" id="SSF55021">
    <property type="entry name" value="ACT-like"/>
    <property type="match status" value="1"/>
</dbReference>
<dbReference type="PROSITE" id="PS51671">
    <property type="entry name" value="ACT"/>
    <property type="match status" value="2"/>
</dbReference>
<dbReference type="Gene3D" id="1.20.120.330">
    <property type="entry name" value="Nucleotidyltransferases domain 2"/>
    <property type="match status" value="1"/>
</dbReference>
<dbReference type="SUPFAM" id="SSF109604">
    <property type="entry name" value="HD-domain/PDEase-like"/>
    <property type="match status" value="1"/>
</dbReference>
<comment type="similarity">
    <text evidence="8">Belongs to the GlnD family.</text>
</comment>
<dbReference type="Proteomes" id="UP000218890">
    <property type="component" value="Chromosome"/>
</dbReference>
<name>A0A110B5F3_HALHR</name>
<evidence type="ECO:0000256" key="6">
    <source>
        <dbReference type="ARBA" id="ARBA00023268"/>
    </source>
</evidence>
<dbReference type="KEGG" id="hhk:HH1059_07570"/>
<organism evidence="12 13">
    <name type="scientific">Halorhodospira halochloris</name>
    <name type="common">Ectothiorhodospira halochloris</name>
    <dbReference type="NCBI Taxonomy" id="1052"/>
    <lineage>
        <taxon>Bacteria</taxon>
        <taxon>Pseudomonadati</taxon>
        <taxon>Pseudomonadota</taxon>
        <taxon>Gammaproteobacteria</taxon>
        <taxon>Chromatiales</taxon>
        <taxon>Ectothiorhodospiraceae</taxon>
        <taxon>Halorhodospira</taxon>
    </lineage>
</organism>
<dbReference type="RefSeq" id="WP_231902011.1">
    <property type="nucleotide sequence ID" value="NZ_AP017372.2"/>
</dbReference>
<dbReference type="InterPro" id="IPR006674">
    <property type="entry name" value="HD_domain"/>
</dbReference>
<feature type="region of interest" description="Uridylyltransferase" evidence="8">
    <location>
        <begin position="1"/>
        <end position="358"/>
    </location>
</feature>
<comment type="function">
    <text evidence="8">Modifies, by uridylylation and deuridylylation, the PII regulatory proteins (GlnB and homologs), in response to the nitrogen status of the cell that GlnD senses through the glutamine level. Under low glutamine levels, catalyzes the conversion of the PII proteins and UTP to PII-UMP and PPi, while under higher glutamine levels, GlnD hydrolyzes PII-UMP to PII and UMP (deuridylylation). Thus, controls uridylylation state and activity of the PII proteins, and plays an important role in the regulation of nitrogen metabolism.</text>
</comment>
<dbReference type="EC" id="3.1.4.-" evidence="8"/>
<dbReference type="GO" id="GO:0006808">
    <property type="term" value="P:regulation of nitrogen utilization"/>
    <property type="evidence" value="ECO:0007669"/>
    <property type="project" value="UniProtKB-UniRule"/>
</dbReference>
<dbReference type="Pfam" id="PF01909">
    <property type="entry name" value="NTP_transf_2"/>
    <property type="match status" value="1"/>
</dbReference>
<dbReference type="CDD" id="cd05401">
    <property type="entry name" value="NT_GlnE_GlnD_like"/>
    <property type="match status" value="1"/>
</dbReference>
<evidence type="ECO:0000256" key="1">
    <source>
        <dbReference type="ARBA" id="ARBA00022679"/>
    </source>
</evidence>
<comment type="caution">
    <text evidence="8">Lacks conserved residue(s) required for the propagation of feature annotation.</text>
</comment>
<evidence type="ECO:0000256" key="4">
    <source>
        <dbReference type="ARBA" id="ARBA00022801"/>
    </source>
</evidence>
<keyword evidence="6 8" id="KW-0511">Multifunctional enzyme</keyword>
<feature type="domain" description="HD" evidence="11">
    <location>
        <begin position="477"/>
        <end position="599"/>
    </location>
</feature>
<dbReference type="SUPFAM" id="SSF81301">
    <property type="entry name" value="Nucleotidyltransferase"/>
    <property type="match status" value="1"/>
</dbReference>
<dbReference type="SMART" id="SM00471">
    <property type="entry name" value="HDc"/>
    <property type="match status" value="1"/>
</dbReference>
<evidence type="ECO:0000256" key="3">
    <source>
        <dbReference type="ARBA" id="ARBA00022737"/>
    </source>
</evidence>
<keyword evidence="2 8" id="KW-0548">Nucleotidyltransferase</keyword>
<dbReference type="SUPFAM" id="SSF81593">
    <property type="entry name" value="Nucleotidyltransferase substrate binding subunit/domain"/>
    <property type="match status" value="1"/>
</dbReference>
<evidence type="ECO:0000256" key="7">
    <source>
        <dbReference type="ARBA" id="ARBA00047968"/>
    </source>
</evidence>
<proteinExistence type="inferred from homology"/>
<evidence type="ECO:0000259" key="11">
    <source>
        <dbReference type="PROSITE" id="PS51831"/>
    </source>
</evidence>
<dbReference type="CDD" id="cd00077">
    <property type="entry name" value="HDc"/>
    <property type="match status" value="1"/>
</dbReference>
<dbReference type="PANTHER" id="PTHR47320">
    <property type="entry name" value="BIFUNCTIONAL URIDYLYLTRANSFERASE/URIDYLYL-REMOVING ENZYME"/>
    <property type="match status" value="1"/>
</dbReference>
<dbReference type="FunFam" id="1.10.3090.10:FF:000005">
    <property type="entry name" value="Bifunctional uridylyltransferase/uridylyl-removing enzyme"/>
    <property type="match status" value="1"/>
</dbReference>
<comment type="activity regulation">
    <text evidence="8">Uridylyltransferase (UTase) activity is inhibited by glutamine, while glutamine activates uridylyl-removing (UR) activity.</text>
</comment>
<dbReference type="InterPro" id="IPR013546">
    <property type="entry name" value="PII_UdlTrfase/GS_AdlTrfase"/>
</dbReference>
<dbReference type="CDD" id="cd04900">
    <property type="entry name" value="ACT_UUR-like_1"/>
    <property type="match status" value="1"/>
</dbReference>
<dbReference type="InterPro" id="IPR003607">
    <property type="entry name" value="HD/PDEase_dom"/>
</dbReference>
<keyword evidence="3" id="KW-0677">Repeat</keyword>
<accession>A0A110B5F3</accession>
<dbReference type="Gene3D" id="1.10.3090.10">
    <property type="entry name" value="cca-adding enzyme, domain 2"/>
    <property type="match status" value="1"/>
</dbReference>
<dbReference type="InterPro" id="IPR010043">
    <property type="entry name" value="UTase/UR"/>
</dbReference>
<evidence type="ECO:0000256" key="2">
    <source>
        <dbReference type="ARBA" id="ARBA00022695"/>
    </source>
</evidence>
<feature type="region of interest" description="Disordered" evidence="9">
    <location>
        <begin position="1"/>
        <end position="22"/>
    </location>
</feature>
<comment type="catalytic activity">
    <reaction evidence="7">
        <text>guanosine 3',5'-bis(diphosphate) + H2O = GDP + diphosphate + H(+)</text>
        <dbReference type="Rhea" id="RHEA:14253"/>
        <dbReference type="ChEBI" id="CHEBI:15377"/>
        <dbReference type="ChEBI" id="CHEBI:15378"/>
        <dbReference type="ChEBI" id="CHEBI:33019"/>
        <dbReference type="ChEBI" id="CHEBI:58189"/>
        <dbReference type="ChEBI" id="CHEBI:77828"/>
        <dbReference type="EC" id="3.1.7.2"/>
    </reaction>
</comment>
<dbReference type="GO" id="GO:0008893">
    <property type="term" value="F:guanosine-3',5'-bis(diphosphate) 3'-diphosphatase activity"/>
    <property type="evidence" value="ECO:0007669"/>
    <property type="project" value="UniProtKB-EC"/>
</dbReference>
<protein>
    <recommendedName>
        <fullName evidence="8">Bifunctional uridylyltransferase/uridylyl-removing enzyme</fullName>
        <shortName evidence="8">UTase/UR</shortName>
    </recommendedName>
    <alternativeName>
        <fullName evidence="8">Bifunctional [protein-PII] modification enzyme</fullName>
    </alternativeName>
    <alternativeName>
        <fullName evidence="8">Bifunctional nitrogen sensor protein</fullName>
    </alternativeName>
    <domain>
        <recommendedName>
            <fullName evidence="8">[Protein-PII] uridylyltransferase</fullName>
            <shortName evidence="8">PII uridylyltransferase</shortName>
            <shortName evidence="8">UTase</shortName>
            <ecNumber evidence="8">2.7.7.59</ecNumber>
        </recommendedName>
    </domain>
    <domain>
        <recommendedName>
            <fullName evidence="8">[Protein-PII]-UMP uridylyl-removing enzyme</fullName>
            <shortName evidence="8">UR</shortName>
            <ecNumber evidence="8">3.1.4.-</ecNumber>
        </recommendedName>
    </domain>
</protein>
<sequence length="905" mass="102578">MDNMAEPGARPKHSDGGDLADQNLVGDATTAAPLGNELVGALRDALKKFDEGLISRFRAGTSAAILAPERACYVDAIISKLWKGTLGKQANSCGCSLLAVGGYGRGELHPGSDIDVLLLHDPSRAEIPNALIEQFIAGLWDLGLEIGHSVRTIDESLQAAAADQLIATTLLESRWIAGNNELLNIARAELDSQKIWPSERFFAAKLDEQEERYGKFHDTAYNLEPNIKSSPGGLRDIQMIGWVAKRHFGSEKLHDLVEVGFLTEAEYQTLYAAQCYLWDVRFALHMIAGRREDRMLFDHQIALAKFFGYSDDDCNLAVEKFMQRYFRTAMKVARLNEMLLQHFQEEIIYRHQNPHPQRINSRFQSRLGFLEVTDPKVFSRYPFALLEVFLILEQNPDLKGVRASTIRLIRQHRTLIDDKFRRDLRCRSLFLEIMRQPQGITHALRRMHRYGVLGRYIPEFSRIAGRMQYDLFHAYTVDSHALFVVRNLRRMAIPKHRNELPHAHEVMLQVPKPELLYIAGLFHDIAKGRGGDHSELGAKDAYNFCIKHGIGAYDARLVAWLVQHHLTLSTTAQRRDISDPAVIIEMAHTVGDQTHLDCLYLLTIADIRATNPALWNTWRAALLQELYTLTRKAIRRGLSNPIDKRELIRDAQRDARRILRHRGFLPGHVRAFWRDHLPEEYFLRHNADEIAWHTEAMLNAGEDDIPLVLAEQKETGGGICIFIYALDSTDLFARCTSALDKLGLDIYEARVITTEYGYTLDSYLVLERNPSGPFDRRRGEEICQAMRAAALSNAAPPAPSSRKVPRQLKHFHTQTQINFNDDSANQRTIVELTTADRPGLLARVGVAFSSCGVRVKNAKIATMGERAEDIFFITDSQGEPLRSAEQFSCVRSKLCQYVDEEQGHS</sequence>
<evidence type="ECO:0000313" key="12">
    <source>
        <dbReference type="EMBL" id="BAU57447.1"/>
    </source>
</evidence>
<comment type="catalytic activity">
    <reaction evidence="8">
        <text>[protein-PII]-uridylyl-L-tyrosine + H2O = [protein-PII]-L-tyrosine + UMP + H(+)</text>
        <dbReference type="Rhea" id="RHEA:48600"/>
        <dbReference type="Rhea" id="RHEA-COMP:12147"/>
        <dbReference type="Rhea" id="RHEA-COMP:12148"/>
        <dbReference type="ChEBI" id="CHEBI:15377"/>
        <dbReference type="ChEBI" id="CHEBI:15378"/>
        <dbReference type="ChEBI" id="CHEBI:46858"/>
        <dbReference type="ChEBI" id="CHEBI:57865"/>
        <dbReference type="ChEBI" id="CHEBI:90602"/>
    </reaction>
</comment>
<comment type="cofactor">
    <cofactor evidence="8">
        <name>Mg(2+)</name>
        <dbReference type="ChEBI" id="CHEBI:18420"/>
    </cofactor>
</comment>
<dbReference type="NCBIfam" id="TIGR01693">
    <property type="entry name" value="UTase_glnD"/>
    <property type="match status" value="1"/>
</dbReference>
<dbReference type="InterPro" id="IPR002934">
    <property type="entry name" value="Polymerase_NTP_transf_dom"/>
</dbReference>
<keyword evidence="1 8" id="KW-0808">Transferase</keyword>
<dbReference type="Pfam" id="PF08335">
    <property type="entry name" value="GlnD_UR_UTase"/>
    <property type="match status" value="1"/>
</dbReference>
<evidence type="ECO:0000259" key="10">
    <source>
        <dbReference type="PROSITE" id="PS51671"/>
    </source>
</evidence>
<dbReference type="HAMAP" id="MF_00277">
    <property type="entry name" value="PII_uridylyl_transf"/>
    <property type="match status" value="1"/>
</dbReference>
<evidence type="ECO:0000256" key="9">
    <source>
        <dbReference type="SAM" id="MobiDB-lite"/>
    </source>
</evidence>
<dbReference type="EC" id="2.7.7.59" evidence="8"/>
<comment type="catalytic activity">
    <reaction evidence="8">
        <text>[protein-PII]-L-tyrosine + UTP = [protein-PII]-uridylyl-L-tyrosine + diphosphate</text>
        <dbReference type="Rhea" id="RHEA:13673"/>
        <dbReference type="Rhea" id="RHEA-COMP:12147"/>
        <dbReference type="Rhea" id="RHEA-COMP:12148"/>
        <dbReference type="ChEBI" id="CHEBI:33019"/>
        <dbReference type="ChEBI" id="CHEBI:46398"/>
        <dbReference type="ChEBI" id="CHEBI:46858"/>
        <dbReference type="ChEBI" id="CHEBI:90602"/>
        <dbReference type="EC" id="2.7.7.59"/>
    </reaction>
</comment>
<gene>
    <name evidence="8 12" type="primary">glnD</name>
    <name evidence="12" type="ORF">HH1059_07570</name>
</gene>
<dbReference type="EMBL" id="AP017372">
    <property type="protein sequence ID" value="BAU57447.1"/>
    <property type="molecule type" value="Genomic_DNA"/>
</dbReference>